<protein>
    <submittedName>
        <fullName evidence="2">RCG27395</fullName>
    </submittedName>
</protein>
<accession>A6HMK8</accession>
<dbReference type="EMBL" id="CH473949">
    <property type="protein sequence ID" value="EDL79259.1"/>
    <property type="molecule type" value="Genomic_DNA"/>
</dbReference>
<dbReference type="Proteomes" id="UP000234681">
    <property type="component" value="Chromosome 3"/>
</dbReference>
<dbReference type="AlphaFoldDB" id="A6HMK8"/>
<feature type="region of interest" description="Disordered" evidence="1">
    <location>
        <begin position="1"/>
        <end position="23"/>
    </location>
</feature>
<organism evidence="2 3">
    <name type="scientific">Rattus norvegicus</name>
    <name type="common">Rat</name>
    <dbReference type="NCBI Taxonomy" id="10116"/>
    <lineage>
        <taxon>Eukaryota</taxon>
        <taxon>Metazoa</taxon>
        <taxon>Chordata</taxon>
        <taxon>Craniata</taxon>
        <taxon>Vertebrata</taxon>
        <taxon>Euteleostomi</taxon>
        <taxon>Mammalia</taxon>
        <taxon>Eutheria</taxon>
        <taxon>Euarchontoglires</taxon>
        <taxon>Glires</taxon>
        <taxon>Rodentia</taxon>
        <taxon>Myomorpha</taxon>
        <taxon>Muroidea</taxon>
        <taxon>Muridae</taxon>
        <taxon>Murinae</taxon>
        <taxon>Rattus</taxon>
    </lineage>
</organism>
<sequence>MPQWRGISGQGIGRDWMGEGAPL</sequence>
<evidence type="ECO:0000256" key="1">
    <source>
        <dbReference type="SAM" id="MobiDB-lite"/>
    </source>
</evidence>
<evidence type="ECO:0000313" key="2">
    <source>
        <dbReference type="EMBL" id="EDL79259.1"/>
    </source>
</evidence>
<gene>
    <name evidence="2" type="ORF">rCG_27395</name>
</gene>
<reference evidence="3" key="1">
    <citation type="submission" date="2005-09" db="EMBL/GenBank/DDBJ databases">
        <authorList>
            <person name="Mural R.J."/>
            <person name="Li P.W."/>
            <person name="Adams M.D."/>
            <person name="Amanatides P.G."/>
            <person name="Baden-Tillson H."/>
            <person name="Barnstead M."/>
            <person name="Chin S.H."/>
            <person name="Dew I."/>
            <person name="Evans C.A."/>
            <person name="Ferriera S."/>
            <person name="Flanigan M."/>
            <person name="Fosler C."/>
            <person name="Glodek A."/>
            <person name="Gu Z."/>
            <person name="Holt R.A."/>
            <person name="Jennings D."/>
            <person name="Kraft C.L."/>
            <person name="Lu F."/>
            <person name="Nguyen T."/>
            <person name="Nusskern D.R."/>
            <person name="Pfannkoch C.M."/>
            <person name="Sitter C."/>
            <person name="Sutton G.G."/>
            <person name="Venter J.C."/>
            <person name="Wang Z."/>
            <person name="Woodage T."/>
            <person name="Zheng X.H."/>
            <person name="Zhong F."/>
        </authorList>
    </citation>
    <scope>NUCLEOTIDE SEQUENCE [LARGE SCALE GENOMIC DNA]</scope>
    <source>
        <strain>BN</strain>
        <strain evidence="3">Sprague-Dawley</strain>
    </source>
</reference>
<proteinExistence type="predicted"/>
<evidence type="ECO:0000313" key="3">
    <source>
        <dbReference type="Proteomes" id="UP000234681"/>
    </source>
</evidence>
<name>A6HMK8_RAT</name>